<dbReference type="InterPro" id="IPR013783">
    <property type="entry name" value="Ig-like_fold"/>
</dbReference>
<feature type="domain" description="Glycoside hydrolase family 13 N-terminal" evidence="4">
    <location>
        <begin position="273"/>
        <end position="360"/>
    </location>
</feature>
<dbReference type="Gene3D" id="2.60.40.1130">
    <property type="entry name" value="Rab geranylgeranyltransferase alpha-subunit, insert domain"/>
    <property type="match status" value="1"/>
</dbReference>
<gene>
    <name evidence="8" type="ORF">AVDCRST_MAG07-524</name>
</gene>
<evidence type="ECO:0000313" key="8">
    <source>
        <dbReference type="EMBL" id="CAA9311528.1"/>
    </source>
</evidence>
<dbReference type="InterPro" id="IPR017853">
    <property type="entry name" value="GH"/>
</dbReference>
<dbReference type="Gene3D" id="2.60.40.1180">
    <property type="entry name" value="Golgi alpha-mannosidase II"/>
    <property type="match status" value="1"/>
</dbReference>
<dbReference type="NCBIfam" id="TIGR02103">
    <property type="entry name" value="pullul_strch"/>
    <property type="match status" value="1"/>
</dbReference>
<dbReference type="SUPFAM" id="SSF51011">
    <property type="entry name" value="Glycosyl hydrolase domain"/>
    <property type="match status" value="1"/>
</dbReference>
<dbReference type="InterPro" id="IPR013780">
    <property type="entry name" value="Glyco_hydro_b"/>
</dbReference>
<proteinExistence type="inferred from homology"/>
<dbReference type="GO" id="GO:0051060">
    <property type="term" value="F:pullulanase activity"/>
    <property type="evidence" value="ECO:0007669"/>
    <property type="project" value="InterPro"/>
</dbReference>
<evidence type="ECO:0000256" key="3">
    <source>
        <dbReference type="SAM" id="SignalP"/>
    </source>
</evidence>
<dbReference type="InterPro" id="IPR004193">
    <property type="entry name" value="Glyco_hydro_13_N"/>
</dbReference>
<dbReference type="InterPro" id="IPR014756">
    <property type="entry name" value="Ig_E-set"/>
</dbReference>
<sequence>MLRTPLLRTSGRRSRVGLAVLAAAVAAPLVVAPAAVAGHTPGATVVTLVGSLQGELGCPGDWQPECAATVLRPVAGSPGTWSATFDVPEGTHEYKVAVGGSWDENYGAAGAPGGANLTLAARGGPVTFTYDEATHVISDDAPDAVVGANAAHWLSADLLAWDLDALPAAASYRLFTAADGGLEVADGAVTGGTSVELTREAGGIGAALREKVPHLASFEALRLPRSAARSARQLVKGQLLVAALDEQGRVVASTGVQLPHVLDELYAGAADRELGLTWRGGKRPRLALWAPTARSVRLQLFSAGSGGTPVATRELRADRDGVWAVTGDRRWRGAYYLYEVEVFVPETGRVERNLVTDPYSVGLSTNSERSLIVDLDDPALQPDGWSRLEKPRLRMPEELSLYELHVRDFSIGDDSVAEEDRGTYRAFAARRSDGMRHLAELADSGLKAVHLLPVNDIATIEERRSEQQTPQCDLASLPPDSPEQQECVSAVAGRDGFNWGYDPLHYTTPEGSYSTDPEGAARTLEFREMVAGLNRAGLRVVQDVVYNHTSSAGQEGQNDLDRIVPGYYHRLNATTGAVETSTCCPNTATEHTMMGKLMIDSIVTLTKAYKLDGFRFDLMGHHSKQNMLDVRAALDALTLEDDGVDGRSVYVYGEGWNFGEVADNARFVQATQLNMAGTGIGTFNDRLRDAVRGGGPFDANPRVQGFASGLFTDPNGDPVNGTRDQQRQRLLLAQDQIKVGLTGNLADFSFVDRTGATVTGRQVDYNGSPVGYTADPQEAITYVEAHDNETLYDALAFKLPQSTPMDQRIRLQTLALSTTALGQGISFWHAGGELLRSKSLDRNSYDSGDWFNVLDLSRRTNGFGRGLPPEADNRDKWEFMRPLLADPALKPSPADLESALDQAESLLAVRRSSPLFRLGTAALVQEKVSFPGPATPGVIVMRIDDTVGRDVDREREGLVVVFNASPRATTSVVEGTAGQRWRLHRTQARGFDRVVRTASFDRASGGFRVPARTVAVFETR</sequence>
<dbReference type="EMBL" id="CADCUB010000030">
    <property type="protein sequence ID" value="CAA9311528.1"/>
    <property type="molecule type" value="Genomic_DNA"/>
</dbReference>
<dbReference type="InterPro" id="IPR024561">
    <property type="entry name" value="Pullul_strch_C"/>
</dbReference>
<dbReference type="Pfam" id="PF22058">
    <property type="entry name" value="X25_BaPul_like"/>
    <property type="match status" value="1"/>
</dbReference>
<dbReference type="Gene3D" id="3.20.20.80">
    <property type="entry name" value="Glycosidases"/>
    <property type="match status" value="1"/>
</dbReference>
<dbReference type="InterPro" id="IPR054409">
    <property type="entry name" value="X25_BaPul-like"/>
</dbReference>
<evidence type="ECO:0000256" key="2">
    <source>
        <dbReference type="SAM" id="MobiDB-lite"/>
    </source>
</evidence>
<dbReference type="Gene3D" id="2.60.40.10">
    <property type="entry name" value="Immunoglobulins"/>
    <property type="match status" value="2"/>
</dbReference>
<dbReference type="GO" id="GO:0004558">
    <property type="term" value="F:alpha-1,4-glucosidase activity"/>
    <property type="evidence" value="ECO:0007669"/>
    <property type="project" value="UniProtKB-EC"/>
</dbReference>
<dbReference type="Pfam" id="PF02922">
    <property type="entry name" value="CBM_48"/>
    <property type="match status" value="1"/>
</dbReference>
<dbReference type="GO" id="GO:0005975">
    <property type="term" value="P:carbohydrate metabolic process"/>
    <property type="evidence" value="ECO:0007669"/>
    <property type="project" value="InterPro"/>
</dbReference>
<evidence type="ECO:0000256" key="1">
    <source>
        <dbReference type="ARBA" id="ARBA00008061"/>
    </source>
</evidence>
<comment type="similarity">
    <text evidence="1">Belongs to the glycosyl hydrolase 13 family.</text>
</comment>
<dbReference type="CDD" id="cd11341">
    <property type="entry name" value="AmyAc_Pullulanase_LD-like"/>
    <property type="match status" value="1"/>
</dbReference>
<dbReference type="EC" id="3.2.1.135" evidence="8"/>
<feature type="domain" description="Amylopullulanase X25" evidence="7">
    <location>
        <begin position="46"/>
        <end position="136"/>
    </location>
</feature>
<protein>
    <submittedName>
        <fullName evidence="8">GH13_13 / GH13_37 / GH13 / GH13_32 / GH13_ 14 / GH13_11</fullName>
        <ecNumber evidence="8">3.2.1.135</ecNumber>
        <ecNumber evidence="8">3.2.1.20</ecNumber>
    </submittedName>
</protein>
<feature type="region of interest" description="Disordered" evidence="2">
    <location>
        <begin position="463"/>
        <end position="483"/>
    </location>
</feature>
<feature type="domain" description="Alpha-1,6-glucosidases pullulanase-type C-terminal" evidence="5">
    <location>
        <begin position="859"/>
        <end position="1018"/>
    </location>
</feature>
<dbReference type="CDD" id="cd02860">
    <property type="entry name" value="E_set_Pullulanase"/>
    <property type="match status" value="1"/>
</dbReference>
<feature type="domain" description="Pullulanase N2" evidence="6">
    <location>
        <begin position="150"/>
        <end position="264"/>
    </location>
</feature>
<dbReference type="EC" id="3.2.1.20" evidence="8"/>
<accession>A0A6J4KQ77</accession>
<evidence type="ECO:0000259" key="7">
    <source>
        <dbReference type="Pfam" id="PF22058"/>
    </source>
</evidence>
<evidence type="ECO:0000259" key="6">
    <source>
        <dbReference type="Pfam" id="PF17967"/>
    </source>
</evidence>
<name>A0A6J4KQ77_9ACTN</name>
<dbReference type="SUPFAM" id="SSF51445">
    <property type="entry name" value="(Trans)glycosidases"/>
    <property type="match status" value="1"/>
</dbReference>
<feature type="chain" id="PRO_5039520145" evidence="3">
    <location>
        <begin position="38"/>
        <end position="1020"/>
    </location>
</feature>
<feature type="signal peptide" evidence="3">
    <location>
        <begin position="1"/>
        <end position="37"/>
    </location>
</feature>
<organism evidence="8">
    <name type="scientific">uncultured Frankineae bacterium</name>
    <dbReference type="NCBI Taxonomy" id="437475"/>
    <lineage>
        <taxon>Bacteria</taxon>
        <taxon>Bacillati</taxon>
        <taxon>Actinomycetota</taxon>
        <taxon>Actinomycetes</taxon>
        <taxon>Frankiales</taxon>
        <taxon>environmental samples</taxon>
    </lineage>
</organism>
<evidence type="ECO:0000259" key="5">
    <source>
        <dbReference type="Pfam" id="PF11852"/>
    </source>
</evidence>
<dbReference type="AlphaFoldDB" id="A0A6J4KQ77"/>
<evidence type="ECO:0000259" key="4">
    <source>
        <dbReference type="Pfam" id="PF02922"/>
    </source>
</evidence>
<keyword evidence="8" id="KW-0378">Hydrolase</keyword>
<reference evidence="8" key="1">
    <citation type="submission" date="2020-02" db="EMBL/GenBank/DDBJ databases">
        <authorList>
            <person name="Meier V. D."/>
        </authorList>
    </citation>
    <scope>NUCLEOTIDE SEQUENCE</scope>
    <source>
        <strain evidence="8">AVDCRST_MAG07</strain>
    </source>
</reference>
<dbReference type="CDD" id="cd12962">
    <property type="entry name" value="X25_BaPul_like"/>
    <property type="match status" value="1"/>
</dbReference>
<keyword evidence="8" id="KW-0326">Glycosidase</keyword>
<dbReference type="Pfam" id="PF11852">
    <property type="entry name" value="Pullul_strch_C"/>
    <property type="match status" value="1"/>
</dbReference>
<dbReference type="InterPro" id="IPR011839">
    <property type="entry name" value="Pullul_strch"/>
</dbReference>
<dbReference type="PANTHER" id="PTHR43002">
    <property type="entry name" value="GLYCOGEN DEBRANCHING ENZYME"/>
    <property type="match status" value="1"/>
</dbReference>
<dbReference type="InterPro" id="IPR040671">
    <property type="entry name" value="Pullulanase_N2"/>
</dbReference>
<dbReference type="Pfam" id="PF17967">
    <property type="entry name" value="Pullulanase_N2"/>
    <property type="match status" value="1"/>
</dbReference>
<dbReference type="GO" id="GO:0031216">
    <property type="term" value="F:neopullulanase activity"/>
    <property type="evidence" value="ECO:0007669"/>
    <property type="project" value="UniProtKB-EC"/>
</dbReference>
<dbReference type="SUPFAM" id="SSF81296">
    <property type="entry name" value="E set domains"/>
    <property type="match status" value="3"/>
</dbReference>
<keyword evidence="3" id="KW-0732">Signal</keyword>